<accession>A0A9N7JKQ6</accession>
<comment type="subunit">
    <text evidence="9">Homodimer.</text>
</comment>
<dbReference type="HAMAP" id="MF_00336">
    <property type="entry name" value="BioD"/>
    <property type="match status" value="1"/>
</dbReference>
<dbReference type="SUPFAM" id="SSF52540">
    <property type="entry name" value="P-loop containing nucleoside triphosphate hydrolases"/>
    <property type="match status" value="1"/>
</dbReference>
<comment type="catalytic activity">
    <reaction evidence="8">
        <text>(7R,8S)-8-amino-7-(carboxyamino)nonanoate + ATP = (4R,5S)-dethiobiotin + ADP + phosphate + H(+)</text>
        <dbReference type="Rhea" id="RHEA:63684"/>
        <dbReference type="ChEBI" id="CHEBI:15378"/>
        <dbReference type="ChEBI" id="CHEBI:30616"/>
        <dbReference type="ChEBI" id="CHEBI:43474"/>
        <dbReference type="ChEBI" id="CHEBI:149470"/>
        <dbReference type="ChEBI" id="CHEBI:149473"/>
        <dbReference type="ChEBI" id="CHEBI:456216"/>
    </reaction>
</comment>
<feature type="active site" evidence="9">
    <location>
        <position position="38"/>
    </location>
</feature>
<comment type="subcellular location">
    <subcellularLocation>
        <location evidence="9">Cytoplasm</location>
    </subcellularLocation>
</comment>
<comment type="pathway">
    <text evidence="9">Cofactor biosynthesis; biotin biosynthesis; biotin from 7,8-diaminononanoate: step 1/2.</text>
</comment>
<dbReference type="NCBIfam" id="TIGR00347">
    <property type="entry name" value="bioD"/>
    <property type="match status" value="1"/>
</dbReference>
<dbReference type="FunFam" id="3.40.50.300:FF:000292">
    <property type="entry name" value="ATP-dependent dethiobiotin synthetase BioD"/>
    <property type="match status" value="1"/>
</dbReference>
<feature type="binding site" evidence="9">
    <location>
        <position position="55"/>
    </location>
    <ligand>
        <name>ATP</name>
        <dbReference type="ChEBI" id="CHEBI:30616"/>
    </ligand>
</feature>
<comment type="similarity">
    <text evidence="9">Belongs to the dethiobiotin synthetase family.</text>
</comment>
<sequence length="233" mass="25802">MRKSIFITGTDTDVGKTFVASLIVKTLRDNGVEAGYFKGVLSGAIKEDNKLIPGDAKEVCSLSGLNEDYENLVSYTLENPYSPHLASRIEGIDINIEKIKSDYKKMKDKYELLVVEGSGGIICPINITDTKTILLEDIIKELELSTIVIARAGLGTINHTILTIKYLEAEGIKVNGVILNGYNPQNIIHKDNKDIIRHLTGINRILTIPFVEKEKDNVDNLINFNMLISLING</sequence>
<protein>
    <recommendedName>
        <fullName evidence="9">ATP-dependent dethiobiotin synthetase BioD</fullName>
        <ecNumber evidence="9">6.3.3.3</ecNumber>
    </recommendedName>
    <alternativeName>
        <fullName evidence="9">DTB synthetase</fullName>
        <shortName evidence="9">DTBS</shortName>
    </alternativeName>
    <alternativeName>
        <fullName evidence="9">Dethiobiotin synthase</fullName>
    </alternativeName>
</protein>
<evidence type="ECO:0000313" key="14">
    <source>
        <dbReference type="Proteomes" id="UP001055437"/>
    </source>
</evidence>
<comment type="function">
    <text evidence="9">Catalyzes a mechanistically unusual reaction, the ATP-dependent insertion of CO2 between the N7 and N8 nitrogen atoms of 7,8-diaminopelargonic acid (DAPA, also called 7,8-diammoniononanoate) to form a ureido ring.</text>
</comment>
<dbReference type="Gene3D" id="3.40.50.300">
    <property type="entry name" value="P-loop containing nucleotide triphosphate hydrolases"/>
    <property type="match status" value="1"/>
</dbReference>
<dbReference type="CDD" id="cd03109">
    <property type="entry name" value="DTBS"/>
    <property type="match status" value="1"/>
</dbReference>
<evidence type="ECO:0000256" key="10">
    <source>
        <dbReference type="SAM" id="Coils"/>
    </source>
</evidence>
<dbReference type="GeneID" id="303560407"/>
<dbReference type="GO" id="GO:0009102">
    <property type="term" value="P:biotin biosynthetic process"/>
    <property type="evidence" value="ECO:0007669"/>
    <property type="project" value="UniProtKB-UniRule"/>
</dbReference>
<keyword evidence="14" id="KW-1185">Reference proteome</keyword>
<feature type="binding site" evidence="9">
    <location>
        <begin position="209"/>
        <end position="211"/>
    </location>
    <ligand>
        <name>ATP</name>
        <dbReference type="ChEBI" id="CHEBI:30616"/>
    </ligand>
</feature>
<dbReference type="Proteomes" id="UP000280586">
    <property type="component" value="Chromosome"/>
</dbReference>
<comment type="catalytic activity">
    <reaction evidence="9">
        <text>(7R,8S)-7,8-diammoniononanoate + CO2 + ATP = (4R,5S)-dethiobiotin + ADP + phosphate + 3 H(+)</text>
        <dbReference type="Rhea" id="RHEA:15805"/>
        <dbReference type="ChEBI" id="CHEBI:15378"/>
        <dbReference type="ChEBI" id="CHEBI:16526"/>
        <dbReference type="ChEBI" id="CHEBI:30616"/>
        <dbReference type="ChEBI" id="CHEBI:43474"/>
        <dbReference type="ChEBI" id="CHEBI:149469"/>
        <dbReference type="ChEBI" id="CHEBI:149473"/>
        <dbReference type="ChEBI" id="CHEBI:456216"/>
        <dbReference type="EC" id="6.3.3.3"/>
    </reaction>
</comment>
<dbReference type="GO" id="GO:0005524">
    <property type="term" value="F:ATP binding"/>
    <property type="evidence" value="ECO:0007669"/>
    <property type="project" value="UniProtKB-UniRule"/>
</dbReference>
<evidence type="ECO:0000256" key="8">
    <source>
        <dbReference type="ARBA" id="ARBA00047386"/>
    </source>
</evidence>
<dbReference type="InterPro" id="IPR027417">
    <property type="entry name" value="P-loop_NTPase"/>
</dbReference>
<feature type="coiled-coil region" evidence="10">
    <location>
        <begin position="89"/>
        <end position="116"/>
    </location>
</feature>
<evidence type="ECO:0000256" key="7">
    <source>
        <dbReference type="ARBA" id="ARBA00022842"/>
    </source>
</evidence>
<evidence type="ECO:0000256" key="5">
    <source>
        <dbReference type="ARBA" id="ARBA00022756"/>
    </source>
</evidence>
<dbReference type="RefSeq" id="WP_066673644.1">
    <property type="nucleotide sequence ID" value="NZ_CABMIZ010000002.1"/>
</dbReference>
<dbReference type="EMBL" id="CP023671">
    <property type="protein sequence ID" value="AYE34208.1"/>
    <property type="molecule type" value="Genomic_DNA"/>
</dbReference>
<feature type="binding site" evidence="9">
    <location>
        <begin position="13"/>
        <end position="18"/>
    </location>
    <ligand>
        <name>ATP</name>
        <dbReference type="ChEBI" id="CHEBI:30616"/>
    </ligand>
</feature>
<evidence type="ECO:0000256" key="9">
    <source>
        <dbReference type="HAMAP-Rule" id="MF_00336"/>
    </source>
</evidence>
<dbReference type="OrthoDB" id="9802097at2"/>
<feature type="binding site" evidence="9">
    <location>
        <begin position="116"/>
        <end position="119"/>
    </location>
    <ligand>
        <name>ATP</name>
        <dbReference type="ChEBI" id="CHEBI:30616"/>
    </ligand>
</feature>
<dbReference type="Proteomes" id="UP001055437">
    <property type="component" value="Chromosome"/>
</dbReference>
<keyword evidence="2 9" id="KW-0436">Ligase</keyword>
<dbReference type="InterPro" id="IPR004472">
    <property type="entry name" value="DTB_synth_BioD"/>
</dbReference>
<dbReference type="KEGG" id="csep:CP523_06935"/>
<comment type="cofactor">
    <cofactor evidence="9">
        <name>Mg(2+)</name>
        <dbReference type="ChEBI" id="CHEBI:18420"/>
    </cofactor>
</comment>
<comment type="caution">
    <text evidence="9">Lacks conserved residue(s) required for the propagation of feature annotation.</text>
</comment>
<dbReference type="AlphaFoldDB" id="A0A9N7JKQ6"/>
<dbReference type="EC" id="6.3.3.3" evidence="9"/>
<evidence type="ECO:0000256" key="4">
    <source>
        <dbReference type="ARBA" id="ARBA00022741"/>
    </source>
</evidence>
<keyword evidence="10" id="KW-0175">Coiled coil</keyword>
<feature type="binding site" evidence="9">
    <location>
        <position position="116"/>
    </location>
    <ligand>
        <name>Mg(2+)</name>
        <dbReference type="ChEBI" id="CHEBI:18420"/>
    </ligand>
</feature>
<dbReference type="Pfam" id="PF13500">
    <property type="entry name" value="AAA_26"/>
    <property type="match status" value="1"/>
</dbReference>
<name>A0A9N7JKQ6_CLOSE</name>
<keyword evidence="4 9" id="KW-0547">Nucleotide-binding</keyword>
<keyword evidence="6 9" id="KW-0067">ATP-binding</keyword>
<dbReference type="GO" id="GO:0042803">
    <property type="term" value="F:protein homodimerization activity"/>
    <property type="evidence" value="ECO:0007669"/>
    <property type="project" value="UniProtKB-ARBA"/>
</dbReference>
<evidence type="ECO:0000256" key="1">
    <source>
        <dbReference type="ARBA" id="ARBA00022490"/>
    </source>
</evidence>
<feature type="binding site" evidence="9">
    <location>
        <position position="17"/>
    </location>
    <ligand>
        <name>Mg(2+)</name>
        <dbReference type="ChEBI" id="CHEBI:18420"/>
    </ligand>
</feature>
<organism evidence="11 13">
    <name type="scientific">Clostridium septicum</name>
    <dbReference type="NCBI Taxonomy" id="1504"/>
    <lineage>
        <taxon>Bacteria</taxon>
        <taxon>Bacillati</taxon>
        <taxon>Bacillota</taxon>
        <taxon>Clostridia</taxon>
        <taxon>Eubacteriales</taxon>
        <taxon>Clostridiaceae</taxon>
        <taxon>Clostridium</taxon>
    </lineage>
</organism>
<feature type="binding site" evidence="9">
    <location>
        <position position="55"/>
    </location>
    <ligand>
        <name>Mg(2+)</name>
        <dbReference type="ChEBI" id="CHEBI:18420"/>
    </ligand>
</feature>
<proteinExistence type="inferred from homology"/>
<evidence type="ECO:0000256" key="3">
    <source>
        <dbReference type="ARBA" id="ARBA00022723"/>
    </source>
</evidence>
<dbReference type="GO" id="GO:0000287">
    <property type="term" value="F:magnesium ion binding"/>
    <property type="evidence" value="ECO:0007669"/>
    <property type="project" value="UniProtKB-UniRule"/>
</dbReference>
<reference evidence="12" key="2">
    <citation type="submission" date="2022-06" db="EMBL/GenBank/DDBJ databases">
        <authorList>
            <person name="Holder M.E."/>
            <person name="Ajami N.J."/>
            <person name="Petrosino J.F."/>
        </authorList>
    </citation>
    <scope>NUCLEOTIDE SEQUENCE</scope>
    <source>
        <strain evidence="12">RMA 8861</strain>
    </source>
</reference>
<gene>
    <name evidence="9 11" type="primary">bioD</name>
    <name evidence="11" type="ORF">CP523_06935</name>
    <name evidence="12" type="ORF">NH397_15260</name>
</gene>
<evidence type="ECO:0000256" key="2">
    <source>
        <dbReference type="ARBA" id="ARBA00022598"/>
    </source>
</evidence>
<reference evidence="11 13" key="1">
    <citation type="submission" date="2017-09" db="EMBL/GenBank/DDBJ databases">
        <authorList>
            <person name="Thomas P."/>
            <person name="Seyboldt C."/>
        </authorList>
    </citation>
    <scope>NUCLEOTIDE SEQUENCE [LARGE SCALE GENOMIC DNA]</scope>
    <source>
        <strain evidence="11 13">DSM 7534</strain>
    </source>
</reference>
<dbReference type="PANTHER" id="PTHR43210:SF2">
    <property type="entry name" value="ATP-DEPENDENT DETHIOBIOTIN SYNTHETASE BIOD 2"/>
    <property type="match status" value="1"/>
</dbReference>
<keyword evidence="5 9" id="KW-0093">Biotin biosynthesis</keyword>
<dbReference type="EMBL" id="CP099799">
    <property type="protein sequence ID" value="USS00792.1"/>
    <property type="molecule type" value="Genomic_DNA"/>
</dbReference>
<feature type="binding site" evidence="9">
    <location>
        <position position="42"/>
    </location>
    <ligand>
        <name>substrate</name>
    </ligand>
</feature>
<keyword evidence="3 9" id="KW-0479">Metal-binding</keyword>
<evidence type="ECO:0000313" key="12">
    <source>
        <dbReference type="EMBL" id="USS00792.1"/>
    </source>
</evidence>
<dbReference type="GO" id="GO:0005829">
    <property type="term" value="C:cytosol"/>
    <property type="evidence" value="ECO:0007669"/>
    <property type="project" value="TreeGrafter"/>
</dbReference>
<evidence type="ECO:0000313" key="11">
    <source>
        <dbReference type="EMBL" id="AYE34208.1"/>
    </source>
</evidence>
<keyword evidence="7 9" id="KW-0460">Magnesium</keyword>
<keyword evidence="1 9" id="KW-0963">Cytoplasm</keyword>
<dbReference type="PANTHER" id="PTHR43210">
    <property type="entry name" value="DETHIOBIOTIN SYNTHETASE"/>
    <property type="match status" value="1"/>
</dbReference>
<evidence type="ECO:0000256" key="6">
    <source>
        <dbReference type="ARBA" id="ARBA00022840"/>
    </source>
</evidence>
<dbReference type="PIRSF" id="PIRSF006755">
    <property type="entry name" value="DTB_synth"/>
    <property type="match status" value="1"/>
</dbReference>
<evidence type="ECO:0000313" key="13">
    <source>
        <dbReference type="Proteomes" id="UP000280586"/>
    </source>
</evidence>
<dbReference type="GO" id="GO:0004141">
    <property type="term" value="F:dethiobiotin synthase activity"/>
    <property type="evidence" value="ECO:0007669"/>
    <property type="project" value="UniProtKB-UniRule"/>
</dbReference>